<dbReference type="EMBL" id="OZ035830">
    <property type="protein sequence ID" value="CAL1613584.1"/>
    <property type="molecule type" value="Genomic_DNA"/>
</dbReference>
<evidence type="ECO:0000313" key="3">
    <source>
        <dbReference type="EMBL" id="CAL1613584.1"/>
    </source>
</evidence>
<feature type="region of interest" description="Disordered" evidence="2">
    <location>
        <begin position="71"/>
        <end position="91"/>
    </location>
</feature>
<keyword evidence="4" id="KW-1185">Reference proteome</keyword>
<dbReference type="AlphaFoldDB" id="A0AAV2MJV3"/>
<gene>
    <name evidence="3" type="ORF">KC01_LOCUS39770</name>
</gene>
<protein>
    <submittedName>
        <fullName evidence="3">Uncharacterized protein</fullName>
    </submittedName>
</protein>
<sequence length="91" mass="10008">MAPGTLLVKTSYWVLSSPSLAYQSPGRVSEAVLEASKTSAAQTLENNLTNLVKRNSELENQMAKLIQICQQVENPPDTESEHGPRTMSDFE</sequence>
<keyword evidence="1" id="KW-0175">Coiled coil</keyword>
<evidence type="ECO:0000256" key="1">
    <source>
        <dbReference type="SAM" id="Coils"/>
    </source>
</evidence>
<proteinExistence type="predicted"/>
<accession>A0AAV2MJV3</accession>
<reference evidence="3 4" key="1">
    <citation type="submission" date="2024-04" db="EMBL/GenBank/DDBJ databases">
        <authorList>
            <person name="Waldvogel A.-M."/>
            <person name="Schoenle A."/>
        </authorList>
    </citation>
    <scope>NUCLEOTIDE SEQUENCE [LARGE SCALE GENOMIC DNA]</scope>
</reference>
<feature type="coiled-coil region" evidence="1">
    <location>
        <begin position="41"/>
        <end position="68"/>
    </location>
</feature>
<evidence type="ECO:0000313" key="4">
    <source>
        <dbReference type="Proteomes" id="UP001497482"/>
    </source>
</evidence>
<name>A0AAV2MJV3_KNICA</name>
<evidence type="ECO:0000256" key="2">
    <source>
        <dbReference type="SAM" id="MobiDB-lite"/>
    </source>
</evidence>
<dbReference type="Proteomes" id="UP001497482">
    <property type="component" value="Chromosome 8"/>
</dbReference>
<organism evidence="3 4">
    <name type="scientific">Knipowitschia caucasica</name>
    <name type="common">Caucasian dwarf goby</name>
    <name type="synonym">Pomatoschistus caucasicus</name>
    <dbReference type="NCBI Taxonomy" id="637954"/>
    <lineage>
        <taxon>Eukaryota</taxon>
        <taxon>Metazoa</taxon>
        <taxon>Chordata</taxon>
        <taxon>Craniata</taxon>
        <taxon>Vertebrata</taxon>
        <taxon>Euteleostomi</taxon>
        <taxon>Actinopterygii</taxon>
        <taxon>Neopterygii</taxon>
        <taxon>Teleostei</taxon>
        <taxon>Neoteleostei</taxon>
        <taxon>Acanthomorphata</taxon>
        <taxon>Gobiaria</taxon>
        <taxon>Gobiiformes</taxon>
        <taxon>Gobioidei</taxon>
        <taxon>Gobiidae</taxon>
        <taxon>Gobiinae</taxon>
        <taxon>Knipowitschia</taxon>
    </lineage>
</organism>